<organism evidence="2 3">
    <name type="scientific">Candidatus Segetimicrobium genomatis</name>
    <dbReference type="NCBI Taxonomy" id="2569760"/>
    <lineage>
        <taxon>Bacteria</taxon>
        <taxon>Bacillati</taxon>
        <taxon>Candidatus Sysuimicrobiota</taxon>
        <taxon>Candidatus Sysuimicrobiia</taxon>
        <taxon>Candidatus Sysuimicrobiales</taxon>
        <taxon>Candidatus Segetimicrobiaceae</taxon>
        <taxon>Candidatus Segetimicrobium</taxon>
    </lineage>
</organism>
<gene>
    <name evidence="2" type="primary">tsaB</name>
    <name evidence="2" type="ORF">E6H04_05585</name>
</gene>
<feature type="domain" description="Gcp-like" evidence="1">
    <location>
        <begin position="34"/>
        <end position="129"/>
    </location>
</feature>
<dbReference type="GO" id="GO:0005829">
    <property type="term" value="C:cytosol"/>
    <property type="evidence" value="ECO:0007669"/>
    <property type="project" value="TreeGrafter"/>
</dbReference>
<accession>A0A537JFD4</accession>
<evidence type="ECO:0000259" key="1">
    <source>
        <dbReference type="Pfam" id="PF00814"/>
    </source>
</evidence>
<dbReference type="CDD" id="cd24032">
    <property type="entry name" value="ASKHA_NBD_TsaB"/>
    <property type="match status" value="1"/>
</dbReference>
<reference evidence="2 3" key="1">
    <citation type="journal article" date="2019" name="Nat. Microbiol.">
        <title>Mediterranean grassland soil C-N compound turnover is dependent on rainfall and depth, and is mediated by genomically divergent microorganisms.</title>
        <authorList>
            <person name="Diamond S."/>
            <person name="Andeer P.F."/>
            <person name="Li Z."/>
            <person name="Crits-Christoph A."/>
            <person name="Burstein D."/>
            <person name="Anantharaman K."/>
            <person name="Lane K.R."/>
            <person name="Thomas B.C."/>
            <person name="Pan C."/>
            <person name="Northen T.R."/>
            <person name="Banfield J.F."/>
        </authorList>
    </citation>
    <scope>NUCLEOTIDE SEQUENCE [LARGE SCALE GENOMIC DNA]</scope>
    <source>
        <strain evidence="2">NP_7</strain>
    </source>
</reference>
<protein>
    <submittedName>
        <fullName evidence="2">tRNA (Adenosine(37)-N6)-threonylcarbamoyltransferase complex dimerization subunit type 1 TsaB</fullName>
    </submittedName>
</protein>
<proteinExistence type="predicted"/>
<dbReference type="Proteomes" id="UP000320048">
    <property type="component" value="Unassembled WGS sequence"/>
</dbReference>
<dbReference type="NCBIfam" id="TIGR03725">
    <property type="entry name" value="T6A_YeaZ"/>
    <property type="match status" value="1"/>
</dbReference>
<dbReference type="EMBL" id="VBAO01000145">
    <property type="protein sequence ID" value="TMI82032.1"/>
    <property type="molecule type" value="Genomic_DNA"/>
</dbReference>
<dbReference type="PANTHER" id="PTHR11735">
    <property type="entry name" value="TRNA N6-ADENOSINE THREONYLCARBAMOYLTRANSFERASE"/>
    <property type="match status" value="1"/>
</dbReference>
<sequence>MRILAIETATPIASCAVVDASGVLAETLLPVPMRHLEGLLPAVAEMLARLGLTPGSIEGLAVSCGPGGFTGLRVGIATAAAWARAREVPVLGVGTLEALARVPGVDGLVFPVLDAHRGEVAGALYRVGRDGGAECLAPPLVGPPDVVAAEAARHPGPVLVVGDGLTRHGAAILAALGARARAAGPDLHPRAAAVGLVALPRLARGERTGPEALRPLYGRRPVAWPRQETSG</sequence>
<evidence type="ECO:0000313" key="3">
    <source>
        <dbReference type="Proteomes" id="UP000320048"/>
    </source>
</evidence>
<comment type="caution">
    <text evidence="2">The sequence shown here is derived from an EMBL/GenBank/DDBJ whole genome shotgun (WGS) entry which is preliminary data.</text>
</comment>
<dbReference type="GO" id="GO:0002949">
    <property type="term" value="P:tRNA threonylcarbamoyladenosine modification"/>
    <property type="evidence" value="ECO:0007669"/>
    <property type="project" value="InterPro"/>
</dbReference>
<dbReference type="GO" id="GO:0016740">
    <property type="term" value="F:transferase activity"/>
    <property type="evidence" value="ECO:0007669"/>
    <property type="project" value="UniProtKB-KW"/>
</dbReference>
<dbReference type="InterPro" id="IPR043129">
    <property type="entry name" value="ATPase_NBD"/>
</dbReference>
<dbReference type="Gene3D" id="3.30.420.40">
    <property type="match status" value="2"/>
</dbReference>
<dbReference type="PANTHER" id="PTHR11735:SF11">
    <property type="entry name" value="TRNA THREONYLCARBAMOYLADENOSINE BIOSYNTHESIS PROTEIN TSAB"/>
    <property type="match status" value="1"/>
</dbReference>
<dbReference type="InterPro" id="IPR000905">
    <property type="entry name" value="Gcp-like_dom"/>
</dbReference>
<keyword evidence="2" id="KW-0808">Transferase</keyword>
<dbReference type="Pfam" id="PF00814">
    <property type="entry name" value="TsaD"/>
    <property type="match status" value="1"/>
</dbReference>
<evidence type="ECO:0000313" key="2">
    <source>
        <dbReference type="EMBL" id="TMI82032.1"/>
    </source>
</evidence>
<name>A0A537JFD4_9BACT</name>
<dbReference type="AlphaFoldDB" id="A0A537JFD4"/>
<dbReference type="SUPFAM" id="SSF53067">
    <property type="entry name" value="Actin-like ATPase domain"/>
    <property type="match status" value="2"/>
</dbReference>
<dbReference type="InterPro" id="IPR022496">
    <property type="entry name" value="T6A_TsaB"/>
</dbReference>